<feature type="region of interest" description="Disordered" evidence="1">
    <location>
        <begin position="61"/>
        <end position="120"/>
    </location>
</feature>
<evidence type="ECO:0000313" key="2">
    <source>
        <dbReference type="EMBL" id="PZP29957.1"/>
    </source>
</evidence>
<dbReference type="EMBL" id="QFOD01000016">
    <property type="protein sequence ID" value="PZP29957.1"/>
    <property type="molecule type" value="Genomic_DNA"/>
</dbReference>
<feature type="region of interest" description="Disordered" evidence="1">
    <location>
        <begin position="167"/>
        <end position="207"/>
    </location>
</feature>
<accession>A0A2W5DLH0</accession>
<reference evidence="2 3" key="1">
    <citation type="submission" date="2017-08" db="EMBL/GenBank/DDBJ databases">
        <title>Infants hospitalized years apart are colonized by the same room-sourced microbial strains.</title>
        <authorList>
            <person name="Brooks B."/>
            <person name="Olm M.R."/>
            <person name="Firek B.A."/>
            <person name="Baker R."/>
            <person name="Thomas B.C."/>
            <person name="Morowitz M.J."/>
            <person name="Banfield J.F."/>
        </authorList>
    </citation>
    <scope>NUCLEOTIDE SEQUENCE [LARGE SCALE GENOMIC DNA]</scope>
    <source>
        <strain evidence="2">S2_012_000_R2_81</strain>
    </source>
</reference>
<evidence type="ECO:0000256" key="1">
    <source>
        <dbReference type="SAM" id="MobiDB-lite"/>
    </source>
</evidence>
<sequence>MTAAALIQRRPLPAASTLRRSLLLALLLHLWLVLLFGNLSGAAAPGEGVWGRLTVRLSGPPGAPAPGDAVQAAGGDERPSPPATAVAARAAEAGHAPTAAPQAQGEPEPAAAPQRLPDGFRPVDAAAALPAPASLRPAPAPTAVSGLADPTLAAPLPATVQRLEPAAPGAEPARLKPAAGLSAPAAEPSLPAAWGQDLPAPSQRLDSRDDGLRRLEAPAALRAPSGPVAALPDMQLPTSAVQRLDAPAVASPPPRAADLRRLSQLPASTVPTPDLPASVRTLETATAGAPAATVAPAVAAEPLRLQSATPAAGAALQDLARPLPAGVESARASPVASGAAAPGRVGLDGMALPPGQAASGPAAQARAPLNLNLPRGDLSARRGPGVLELLPPPPERKSKLEKELEGATKVDCRKAYAVNGLLAAVPLAVDAARGKGCQW</sequence>
<dbReference type="Proteomes" id="UP000249633">
    <property type="component" value="Unassembled WGS sequence"/>
</dbReference>
<organism evidence="2 3">
    <name type="scientific">Roseateles depolymerans</name>
    <dbReference type="NCBI Taxonomy" id="76731"/>
    <lineage>
        <taxon>Bacteria</taxon>
        <taxon>Pseudomonadati</taxon>
        <taxon>Pseudomonadota</taxon>
        <taxon>Betaproteobacteria</taxon>
        <taxon>Burkholderiales</taxon>
        <taxon>Sphaerotilaceae</taxon>
        <taxon>Roseateles</taxon>
    </lineage>
</organism>
<feature type="region of interest" description="Disordered" evidence="1">
    <location>
        <begin position="373"/>
        <end position="398"/>
    </location>
</feature>
<name>A0A2W5DLH0_9BURK</name>
<feature type="compositionally biased region" description="Low complexity" evidence="1">
    <location>
        <begin position="177"/>
        <end position="193"/>
    </location>
</feature>
<evidence type="ECO:0000313" key="3">
    <source>
        <dbReference type="Proteomes" id="UP000249633"/>
    </source>
</evidence>
<proteinExistence type="predicted"/>
<protein>
    <submittedName>
        <fullName evidence="2">Uncharacterized protein</fullName>
    </submittedName>
</protein>
<dbReference type="AlphaFoldDB" id="A0A2W5DLH0"/>
<feature type="compositionally biased region" description="Low complexity" evidence="1">
    <location>
        <begin position="83"/>
        <end position="114"/>
    </location>
</feature>
<feature type="region of interest" description="Disordered" evidence="1">
    <location>
        <begin position="347"/>
        <end position="366"/>
    </location>
</feature>
<feature type="compositionally biased region" description="Low complexity" evidence="1">
    <location>
        <begin position="65"/>
        <end position="74"/>
    </location>
</feature>
<comment type="caution">
    <text evidence="2">The sequence shown here is derived from an EMBL/GenBank/DDBJ whole genome shotgun (WGS) entry which is preliminary data.</text>
</comment>
<gene>
    <name evidence="2" type="ORF">DI603_16200</name>
</gene>